<evidence type="ECO:0000313" key="15">
    <source>
        <dbReference type="Proteomes" id="UP001218579"/>
    </source>
</evidence>
<name>A0ABT5HN11_9CAUL</name>
<evidence type="ECO:0000256" key="3">
    <source>
        <dbReference type="ARBA" id="ARBA00005517"/>
    </source>
</evidence>
<dbReference type="InterPro" id="IPR000634">
    <property type="entry name" value="Ser/Thr_deHydtase_PyrdxlP-BS"/>
</dbReference>
<keyword evidence="15" id="KW-1185">Reference proteome</keyword>
<evidence type="ECO:0000256" key="2">
    <source>
        <dbReference type="ARBA" id="ARBA00004979"/>
    </source>
</evidence>
<proteinExistence type="inferred from homology"/>
<evidence type="ECO:0000256" key="11">
    <source>
        <dbReference type="NCBIfam" id="TIGR00260"/>
    </source>
</evidence>
<dbReference type="EMBL" id="JAQQKV010000002">
    <property type="protein sequence ID" value="MDC7676989.1"/>
    <property type="molecule type" value="Genomic_DNA"/>
</dbReference>
<organism evidence="14 15">
    <name type="scientific">Asticcacaulis machinosus</name>
    <dbReference type="NCBI Taxonomy" id="2984211"/>
    <lineage>
        <taxon>Bacteria</taxon>
        <taxon>Pseudomonadati</taxon>
        <taxon>Pseudomonadota</taxon>
        <taxon>Alphaproteobacteria</taxon>
        <taxon>Caulobacterales</taxon>
        <taxon>Caulobacteraceae</taxon>
        <taxon>Asticcacaulis</taxon>
    </lineage>
</organism>
<dbReference type="PROSITE" id="PS00165">
    <property type="entry name" value="DEHYDRATASE_SER_THR"/>
    <property type="match status" value="1"/>
</dbReference>
<keyword evidence="9 14" id="KW-0456">Lyase</keyword>
<reference evidence="14 15" key="1">
    <citation type="submission" date="2023-01" db="EMBL/GenBank/DDBJ databases">
        <title>Novel species of the genus Asticcacaulis isolated from rivers.</title>
        <authorList>
            <person name="Lu H."/>
        </authorList>
    </citation>
    <scope>NUCLEOTIDE SEQUENCE [LARGE SCALE GENOMIC DNA]</scope>
    <source>
        <strain evidence="14 15">LKC15W</strain>
    </source>
</reference>
<dbReference type="RefSeq" id="WP_272745303.1">
    <property type="nucleotide sequence ID" value="NZ_JAQQKV010000002.1"/>
</dbReference>
<dbReference type="Pfam" id="PF14821">
    <property type="entry name" value="Thr_synth_N"/>
    <property type="match status" value="1"/>
</dbReference>
<dbReference type="Gene3D" id="3.90.1380.10">
    <property type="entry name" value="Threonine synthase, N-terminal domain"/>
    <property type="match status" value="1"/>
</dbReference>
<dbReference type="InterPro" id="IPR051166">
    <property type="entry name" value="Threonine_Synthase"/>
</dbReference>
<dbReference type="InterPro" id="IPR004450">
    <property type="entry name" value="Thr_synthase-like"/>
</dbReference>
<protein>
    <recommendedName>
        <fullName evidence="5 11">Threonine synthase</fullName>
        <ecNumber evidence="4 11">4.2.3.1</ecNumber>
    </recommendedName>
</protein>
<evidence type="ECO:0000256" key="10">
    <source>
        <dbReference type="ARBA" id="ARBA00049144"/>
    </source>
</evidence>
<keyword evidence="8" id="KW-0663">Pyridoxal phosphate</keyword>
<evidence type="ECO:0000259" key="13">
    <source>
        <dbReference type="Pfam" id="PF14821"/>
    </source>
</evidence>
<evidence type="ECO:0000256" key="9">
    <source>
        <dbReference type="ARBA" id="ARBA00023239"/>
    </source>
</evidence>
<keyword evidence="7" id="KW-0791">Threonine biosynthesis</keyword>
<dbReference type="NCBIfam" id="TIGR00260">
    <property type="entry name" value="thrC"/>
    <property type="match status" value="1"/>
</dbReference>
<dbReference type="InterPro" id="IPR037158">
    <property type="entry name" value="Thr_synth_N_sf"/>
</dbReference>
<comment type="caution">
    <text evidence="14">The sequence shown here is derived from an EMBL/GenBank/DDBJ whole genome shotgun (WGS) entry which is preliminary data.</text>
</comment>
<evidence type="ECO:0000256" key="1">
    <source>
        <dbReference type="ARBA" id="ARBA00001933"/>
    </source>
</evidence>
<feature type="domain" description="Tryptophan synthase beta chain-like PALP" evidence="12">
    <location>
        <begin position="86"/>
        <end position="321"/>
    </location>
</feature>
<evidence type="ECO:0000256" key="7">
    <source>
        <dbReference type="ARBA" id="ARBA00022697"/>
    </source>
</evidence>
<dbReference type="PANTHER" id="PTHR42690">
    <property type="entry name" value="THREONINE SYNTHASE FAMILY MEMBER"/>
    <property type="match status" value="1"/>
</dbReference>
<comment type="catalytic activity">
    <reaction evidence="10">
        <text>O-phospho-L-homoserine + H2O = L-threonine + phosphate</text>
        <dbReference type="Rhea" id="RHEA:10840"/>
        <dbReference type="ChEBI" id="CHEBI:15377"/>
        <dbReference type="ChEBI" id="CHEBI:43474"/>
        <dbReference type="ChEBI" id="CHEBI:57590"/>
        <dbReference type="ChEBI" id="CHEBI:57926"/>
        <dbReference type="EC" id="4.2.3.1"/>
    </reaction>
</comment>
<evidence type="ECO:0000259" key="12">
    <source>
        <dbReference type="Pfam" id="PF00291"/>
    </source>
</evidence>
<comment type="pathway">
    <text evidence="2">Amino-acid biosynthesis; L-threonine biosynthesis; L-threonine from L-aspartate: step 5/5.</text>
</comment>
<evidence type="ECO:0000256" key="8">
    <source>
        <dbReference type="ARBA" id="ARBA00022898"/>
    </source>
</evidence>
<dbReference type="InterPro" id="IPR029144">
    <property type="entry name" value="Thr_synth_N"/>
</dbReference>
<dbReference type="Proteomes" id="UP001218579">
    <property type="component" value="Unassembled WGS sequence"/>
</dbReference>
<gene>
    <name evidence="14" type="primary">thrC</name>
    <name evidence="14" type="ORF">PQU98_12650</name>
</gene>
<evidence type="ECO:0000256" key="4">
    <source>
        <dbReference type="ARBA" id="ARBA00013028"/>
    </source>
</evidence>
<feature type="domain" description="Threonine synthase N-terminal" evidence="13">
    <location>
        <begin position="2"/>
        <end position="74"/>
    </location>
</feature>
<evidence type="ECO:0000313" key="14">
    <source>
        <dbReference type="EMBL" id="MDC7676989.1"/>
    </source>
</evidence>
<dbReference type="InterPro" id="IPR001926">
    <property type="entry name" value="TrpB-like_PALP"/>
</dbReference>
<dbReference type="EC" id="4.2.3.1" evidence="4 11"/>
<dbReference type="SUPFAM" id="SSF53686">
    <property type="entry name" value="Tryptophan synthase beta subunit-like PLP-dependent enzymes"/>
    <property type="match status" value="1"/>
</dbReference>
<dbReference type="GO" id="GO:0004795">
    <property type="term" value="F:threonine synthase activity"/>
    <property type="evidence" value="ECO:0007669"/>
    <property type="project" value="UniProtKB-EC"/>
</dbReference>
<evidence type="ECO:0000256" key="5">
    <source>
        <dbReference type="ARBA" id="ARBA00018679"/>
    </source>
</evidence>
<accession>A0ABT5HN11</accession>
<dbReference type="PANTHER" id="PTHR42690:SF1">
    <property type="entry name" value="THREONINE SYNTHASE-LIKE 2"/>
    <property type="match status" value="1"/>
</dbReference>
<dbReference type="Pfam" id="PF24857">
    <property type="entry name" value="THR4_C"/>
    <property type="match status" value="1"/>
</dbReference>
<sequence>MNYIGTRGFNDHRTFAGALLDGLSPDGGLYVPQSWPEIDATELATAAKGDYGTLTEKLLTLFGVDVLGADAVKAAAAKTKAAFLRNGETPLTQVEDNLWILELWHGPTLAFKDMAMQMIAPLTDAALSQRGEKLTLVTATSGDTGAAAVRAFAGSAHVRLVVFHPLGRVSPVQRLQMTTVEADNVLNIGVEGDFDDCQRFVKQLLGEASLKERGLISSVNSINWGRLLGQVPYYLAAAAASGADHPEFVVPTGNFGDAFAGWAGRKIGANVGHLHAAVNSNDALNQAINTGRYVRRQATPTASVSMDVQAPSNFERLVFEASGRDGAATKALFDTFAADGDVSLSAELQAALKAEVSASTVSEETTKKTIKHAHDAWGQVICPHTAVAVAAALERKSGKPIIALSTAHAAKFPEFVTEALGFAPEVPEAIQKLHGLKETITPIKNDYAAALAAVKGFVKG</sequence>
<comment type="similarity">
    <text evidence="3">Belongs to the threonine synthase family.</text>
</comment>
<comment type="cofactor">
    <cofactor evidence="1">
        <name>pyridoxal 5'-phosphate</name>
        <dbReference type="ChEBI" id="CHEBI:597326"/>
    </cofactor>
</comment>
<keyword evidence="6" id="KW-0028">Amino-acid biosynthesis</keyword>
<dbReference type="Gene3D" id="3.40.50.1100">
    <property type="match status" value="2"/>
</dbReference>
<dbReference type="Pfam" id="PF00291">
    <property type="entry name" value="PALP"/>
    <property type="match status" value="1"/>
</dbReference>
<evidence type="ECO:0000256" key="6">
    <source>
        <dbReference type="ARBA" id="ARBA00022605"/>
    </source>
</evidence>
<dbReference type="InterPro" id="IPR036052">
    <property type="entry name" value="TrpB-like_PALP_sf"/>
</dbReference>